<dbReference type="EMBL" id="AP019377">
    <property type="protein sequence ID" value="BBH95444.1"/>
    <property type="molecule type" value="Genomic_DNA"/>
</dbReference>
<name>A0A455T7M1_9CHLR</name>
<organism evidence="2">
    <name type="scientific">Thermogemmatispora argillosa</name>
    <dbReference type="NCBI Taxonomy" id="2045280"/>
    <lineage>
        <taxon>Bacteria</taxon>
        <taxon>Bacillati</taxon>
        <taxon>Chloroflexota</taxon>
        <taxon>Ktedonobacteria</taxon>
        <taxon>Thermogemmatisporales</taxon>
        <taxon>Thermogemmatisporaceae</taxon>
        <taxon>Thermogemmatispora</taxon>
    </lineage>
</organism>
<proteinExistence type="predicted"/>
<accession>A0A455T7M1</accession>
<sequence>MERKQSLQTALKLVNAVAGRHDHRDSRPLPRWWRWTSLQQTSGAKPLAKQSYPLRWKSAQSGQLLAATLLLAEPEQLPGLLTKAHDTQRVRSNDQSPRFIISSFQQT</sequence>
<feature type="region of interest" description="Disordered" evidence="1">
    <location>
        <begin position="84"/>
        <end position="107"/>
    </location>
</feature>
<evidence type="ECO:0000313" key="2">
    <source>
        <dbReference type="EMBL" id="BBH95444.1"/>
    </source>
</evidence>
<reference evidence="2" key="1">
    <citation type="submission" date="2018-12" db="EMBL/GenBank/DDBJ databases">
        <title>Novel natural products biosynthetic potential of the class Ktedonobacteria.</title>
        <authorList>
            <person name="Zheng Y."/>
            <person name="Saitou A."/>
            <person name="Wang C.M."/>
            <person name="Toyoda A."/>
            <person name="Minakuchi Y."/>
            <person name="Sekiguchi Y."/>
            <person name="Ueda K."/>
            <person name="Takano H."/>
            <person name="Sakai Y."/>
            <person name="Yokota A."/>
            <person name="Yabe S."/>
        </authorList>
    </citation>
    <scope>NUCLEOTIDE SEQUENCE</scope>
    <source>
        <strain evidence="2">A3-2</strain>
    </source>
</reference>
<evidence type="ECO:0000256" key="1">
    <source>
        <dbReference type="SAM" id="MobiDB-lite"/>
    </source>
</evidence>
<protein>
    <submittedName>
        <fullName evidence="2">Uncharacterized protein</fullName>
    </submittedName>
</protein>
<gene>
    <name evidence="2" type="ORF">KTA_36430</name>
</gene>
<dbReference type="AlphaFoldDB" id="A0A455T7M1"/>